<dbReference type="InterPro" id="IPR011009">
    <property type="entry name" value="Kinase-like_dom_sf"/>
</dbReference>
<name>A0AAN7CLN8_9PEZI</name>
<dbReference type="InterPro" id="IPR002575">
    <property type="entry name" value="Aminoglycoside_PTrfase"/>
</dbReference>
<protein>
    <submittedName>
        <fullName evidence="2">Phosphotransferase enzyme family-domain-containing protein</fullName>
    </submittedName>
</protein>
<dbReference type="PANTHER" id="PTHR21310:SF13">
    <property type="entry name" value="AMINOGLYCOSIDE PHOSPHOTRANSFERASE DOMAIN-CONTAINING PROTEIN"/>
    <property type="match status" value="1"/>
</dbReference>
<comment type="caution">
    <text evidence="2">The sequence shown here is derived from an EMBL/GenBank/DDBJ whole genome shotgun (WGS) entry which is preliminary data.</text>
</comment>
<gene>
    <name evidence="2" type="ORF">C7999DRAFT_43966</name>
</gene>
<sequence length="422" mass="47789">MPGGDGLRWKETLFGPVPEWTRDPSIAAIETTCRKQLCIPPEEACDAAFYASGLFNKLYSIRRGSNASRMIMRVSLPVYPVHKTRAEVTILRNDNYIGFEWILMEFMEGIPAHTRWRAMSMKQKVAFAEKIAQFQAELSRVGKTESLFRGVGTLEPREKTTGDVEGSKEGVSPCLMVSPEFFMGNHLHYDIPRGPFRSTHHWLSTELDIILLHQTAILTTSGDEDDIEDAENVSSVARKLHALVPKIFPPTTLDEKPVATALYHHDLHLNNILVSEDDGEITAILDWECVSALPLWMSTKLPKFLEGQPIREEEPQIDDYADADESAVAAAGAESGSGVIREKNELYYIHKMEYEATQLRKVYKARLKELWPEWGPLEEENHAGMDLYNAISQCDGFWVKRIGRWADRIEKGEAVRLDAENL</sequence>
<dbReference type="EMBL" id="MU857743">
    <property type="protein sequence ID" value="KAK4244349.1"/>
    <property type="molecule type" value="Genomic_DNA"/>
</dbReference>
<dbReference type="Pfam" id="PF01636">
    <property type="entry name" value="APH"/>
    <property type="match status" value="1"/>
</dbReference>
<proteinExistence type="predicted"/>
<organism evidence="2 3">
    <name type="scientific">Corynascus novoguineensis</name>
    <dbReference type="NCBI Taxonomy" id="1126955"/>
    <lineage>
        <taxon>Eukaryota</taxon>
        <taxon>Fungi</taxon>
        <taxon>Dikarya</taxon>
        <taxon>Ascomycota</taxon>
        <taxon>Pezizomycotina</taxon>
        <taxon>Sordariomycetes</taxon>
        <taxon>Sordariomycetidae</taxon>
        <taxon>Sordariales</taxon>
        <taxon>Chaetomiaceae</taxon>
        <taxon>Corynascus</taxon>
    </lineage>
</organism>
<dbReference type="PANTHER" id="PTHR21310">
    <property type="entry name" value="AMINOGLYCOSIDE PHOSPHOTRANSFERASE-RELATED-RELATED"/>
    <property type="match status" value="1"/>
</dbReference>
<dbReference type="SUPFAM" id="SSF56112">
    <property type="entry name" value="Protein kinase-like (PK-like)"/>
    <property type="match status" value="1"/>
</dbReference>
<evidence type="ECO:0000259" key="1">
    <source>
        <dbReference type="Pfam" id="PF01636"/>
    </source>
</evidence>
<reference evidence="2" key="2">
    <citation type="submission" date="2023-05" db="EMBL/GenBank/DDBJ databases">
        <authorList>
            <consortium name="Lawrence Berkeley National Laboratory"/>
            <person name="Steindorff A."/>
            <person name="Hensen N."/>
            <person name="Bonometti L."/>
            <person name="Westerberg I."/>
            <person name="Brannstrom I.O."/>
            <person name="Guillou S."/>
            <person name="Cros-Aarteil S."/>
            <person name="Calhoun S."/>
            <person name="Haridas S."/>
            <person name="Kuo A."/>
            <person name="Mondo S."/>
            <person name="Pangilinan J."/>
            <person name="Riley R."/>
            <person name="Labutti K."/>
            <person name="Andreopoulos B."/>
            <person name="Lipzen A."/>
            <person name="Chen C."/>
            <person name="Yanf M."/>
            <person name="Daum C."/>
            <person name="Ng V."/>
            <person name="Clum A."/>
            <person name="Ohm R."/>
            <person name="Martin F."/>
            <person name="Silar P."/>
            <person name="Natvig D."/>
            <person name="Lalanne C."/>
            <person name="Gautier V."/>
            <person name="Ament-Velasquez S.L."/>
            <person name="Kruys A."/>
            <person name="Hutchinson M.I."/>
            <person name="Powell A.J."/>
            <person name="Barry K."/>
            <person name="Miller A.N."/>
            <person name="Grigoriev I.V."/>
            <person name="Debuchy R."/>
            <person name="Gladieux P."/>
            <person name="Thoren M.H."/>
            <person name="Johannesson H."/>
        </authorList>
    </citation>
    <scope>NUCLEOTIDE SEQUENCE</scope>
    <source>
        <strain evidence="2">CBS 359.72</strain>
    </source>
</reference>
<dbReference type="Proteomes" id="UP001303647">
    <property type="component" value="Unassembled WGS sequence"/>
</dbReference>
<evidence type="ECO:0000313" key="3">
    <source>
        <dbReference type="Proteomes" id="UP001303647"/>
    </source>
</evidence>
<dbReference type="InterPro" id="IPR051678">
    <property type="entry name" value="AGP_Transferase"/>
</dbReference>
<accession>A0AAN7CLN8</accession>
<keyword evidence="3" id="KW-1185">Reference proteome</keyword>
<dbReference type="Gene3D" id="3.90.1200.10">
    <property type="match status" value="1"/>
</dbReference>
<dbReference type="AlphaFoldDB" id="A0AAN7CLN8"/>
<feature type="domain" description="Aminoglycoside phosphotransferase" evidence="1">
    <location>
        <begin position="94"/>
        <end position="291"/>
    </location>
</feature>
<reference evidence="2" key="1">
    <citation type="journal article" date="2023" name="Mol. Phylogenet. Evol.">
        <title>Genome-scale phylogeny and comparative genomics of the fungal order Sordariales.</title>
        <authorList>
            <person name="Hensen N."/>
            <person name="Bonometti L."/>
            <person name="Westerberg I."/>
            <person name="Brannstrom I.O."/>
            <person name="Guillou S."/>
            <person name="Cros-Aarteil S."/>
            <person name="Calhoun S."/>
            <person name="Haridas S."/>
            <person name="Kuo A."/>
            <person name="Mondo S."/>
            <person name="Pangilinan J."/>
            <person name="Riley R."/>
            <person name="LaButti K."/>
            <person name="Andreopoulos B."/>
            <person name="Lipzen A."/>
            <person name="Chen C."/>
            <person name="Yan M."/>
            <person name="Daum C."/>
            <person name="Ng V."/>
            <person name="Clum A."/>
            <person name="Steindorff A."/>
            <person name="Ohm R.A."/>
            <person name="Martin F."/>
            <person name="Silar P."/>
            <person name="Natvig D.O."/>
            <person name="Lalanne C."/>
            <person name="Gautier V."/>
            <person name="Ament-Velasquez S.L."/>
            <person name="Kruys A."/>
            <person name="Hutchinson M.I."/>
            <person name="Powell A.J."/>
            <person name="Barry K."/>
            <person name="Miller A.N."/>
            <person name="Grigoriev I.V."/>
            <person name="Debuchy R."/>
            <person name="Gladieux P."/>
            <person name="Hiltunen Thoren M."/>
            <person name="Johannesson H."/>
        </authorList>
    </citation>
    <scope>NUCLEOTIDE SEQUENCE</scope>
    <source>
        <strain evidence="2">CBS 359.72</strain>
    </source>
</reference>
<evidence type="ECO:0000313" key="2">
    <source>
        <dbReference type="EMBL" id="KAK4244349.1"/>
    </source>
</evidence>